<dbReference type="Pfam" id="PF04101">
    <property type="entry name" value="Glyco_tran_28_C"/>
    <property type="match status" value="1"/>
</dbReference>
<dbReference type="PANTHER" id="PTHR21015:SF22">
    <property type="entry name" value="GLYCOSYLTRANSFERASE"/>
    <property type="match status" value="1"/>
</dbReference>
<dbReference type="Proteomes" id="UP000232196">
    <property type="component" value="Unassembled WGS sequence"/>
</dbReference>
<dbReference type="UniPathway" id="UPA00219"/>
<keyword evidence="14" id="KW-1185">Reference proteome</keyword>
<evidence type="ECO:0000256" key="8">
    <source>
        <dbReference type="ARBA" id="ARBA00023306"/>
    </source>
</evidence>
<keyword evidence="3 10" id="KW-0328">Glycosyltransferase</keyword>
<keyword evidence="8 10" id="KW-0131">Cell cycle</keyword>
<comment type="similarity">
    <text evidence="10">Belongs to the glycosyltransferase 28 family. MurG subfamily.</text>
</comment>
<keyword evidence="5 10" id="KW-0133">Cell shape</keyword>
<feature type="domain" description="Glycosyl transferase family 28 C-terminal" evidence="12">
    <location>
        <begin position="189"/>
        <end position="337"/>
    </location>
</feature>
<comment type="catalytic activity">
    <reaction evidence="10">
        <text>di-trans,octa-cis-undecaprenyl diphospho-N-acetyl-alpha-D-muramoyl-L-alanyl-D-glutamyl-meso-2,6-diaminopimeloyl-D-alanyl-D-alanine + UDP-N-acetyl-alpha-D-glucosamine = di-trans,octa-cis-undecaprenyl diphospho-[N-acetyl-alpha-D-glucosaminyl-(1-&gt;4)]-N-acetyl-alpha-D-muramoyl-L-alanyl-D-glutamyl-meso-2,6-diaminopimeloyl-D-alanyl-D-alanine + UDP + H(+)</text>
        <dbReference type="Rhea" id="RHEA:31227"/>
        <dbReference type="ChEBI" id="CHEBI:15378"/>
        <dbReference type="ChEBI" id="CHEBI:57705"/>
        <dbReference type="ChEBI" id="CHEBI:58223"/>
        <dbReference type="ChEBI" id="CHEBI:61387"/>
        <dbReference type="ChEBI" id="CHEBI:61388"/>
        <dbReference type="EC" id="2.4.1.227"/>
    </reaction>
</comment>
<keyword evidence="1 10" id="KW-1003">Cell membrane</keyword>
<dbReference type="SUPFAM" id="SSF53756">
    <property type="entry name" value="UDP-Glycosyltransferase/glycogen phosphorylase"/>
    <property type="match status" value="1"/>
</dbReference>
<dbReference type="Gene3D" id="3.40.50.2000">
    <property type="entry name" value="Glycogen Phosphorylase B"/>
    <property type="match status" value="2"/>
</dbReference>
<evidence type="ECO:0000313" key="13">
    <source>
        <dbReference type="EMBL" id="PJZ26614.1"/>
    </source>
</evidence>
<dbReference type="GO" id="GO:0005886">
    <property type="term" value="C:plasma membrane"/>
    <property type="evidence" value="ECO:0007669"/>
    <property type="project" value="UniProtKB-SubCell"/>
</dbReference>
<evidence type="ECO:0000256" key="1">
    <source>
        <dbReference type="ARBA" id="ARBA00022475"/>
    </source>
</evidence>
<organism evidence="13 14">
    <name type="scientific">Leptospira hartskeerlii</name>
    <dbReference type="NCBI Taxonomy" id="2023177"/>
    <lineage>
        <taxon>Bacteria</taxon>
        <taxon>Pseudomonadati</taxon>
        <taxon>Spirochaetota</taxon>
        <taxon>Spirochaetia</taxon>
        <taxon>Leptospirales</taxon>
        <taxon>Leptospiraceae</taxon>
        <taxon>Leptospira</taxon>
    </lineage>
</organism>
<feature type="binding site" evidence="10">
    <location>
        <position position="290"/>
    </location>
    <ligand>
        <name>UDP-N-acetyl-alpha-D-glucosamine</name>
        <dbReference type="ChEBI" id="CHEBI:57705"/>
    </ligand>
</feature>
<dbReference type="GO" id="GO:0051301">
    <property type="term" value="P:cell division"/>
    <property type="evidence" value="ECO:0007669"/>
    <property type="project" value="UniProtKB-KW"/>
</dbReference>
<evidence type="ECO:0000256" key="2">
    <source>
        <dbReference type="ARBA" id="ARBA00022618"/>
    </source>
</evidence>
<evidence type="ECO:0000256" key="4">
    <source>
        <dbReference type="ARBA" id="ARBA00022679"/>
    </source>
</evidence>
<comment type="subcellular location">
    <subcellularLocation>
        <location evidence="10">Cell membrane</location>
        <topology evidence="10">Peripheral membrane protein</topology>
        <orientation evidence="10">Cytoplasmic side</orientation>
    </subcellularLocation>
</comment>
<comment type="caution">
    <text evidence="10">Lacks conserved residue(s) required for the propagation of feature annotation.</text>
</comment>
<feature type="binding site" evidence="10">
    <location>
        <position position="164"/>
    </location>
    <ligand>
        <name>UDP-N-acetyl-alpha-D-glucosamine</name>
        <dbReference type="ChEBI" id="CHEBI:57705"/>
    </ligand>
</feature>
<evidence type="ECO:0000256" key="7">
    <source>
        <dbReference type="ARBA" id="ARBA00023136"/>
    </source>
</evidence>
<dbReference type="InterPro" id="IPR007235">
    <property type="entry name" value="Glyco_trans_28_C"/>
</dbReference>
<dbReference type="EC" id="2.4.1.227" evidence="10"/>
<feature type="domain" description="Glycosyltransferase family 28 N-terminal" evidence="11">
    <location>
        <begin position="4"/>
        <end position="142"/>
    </location>
</feature>
<dbReference type="OrthoDB" id="9808936at2"/>
<dbReference type="AlphaFoldDB" id="A0A2M9XG51"/>
<keyword evidence="7 10" id="KW-0472">Membrane</keyword>
<evidence type="ECO:0000256" key="10">
    <source>
        <dbReference type="HAMAP-Rule" id="MF_00033"/>
    </source>
</evidence>
<evidence type="ECO:0000256" key="6">
    <source>
        <dbReference type="ARBA" id="ARBA00022984"/>
    </source>
</evidence>
<dbReference type="GO" id="GO:0005975">
    <property type="term" value="P:carbohydrate metabolic process"/>
    <property type="evidence" value="ECO:0007669"/>
    <property type="project" value="InterPro"/>
</dbReference>
<evidence type="ECO:0000256" key="5">
    <source>
        <dbReference type="ARBA" id="ARBA00022960"/>
    </source>
</evidence>
<evidence type="ECO:0000256" key="3">
    <source>
        <dbReference type="ARBA" id="ARBA00022676"/>
    </source>
</evidence>
<dbReference type="RefSeq" id="WP_100705434.1">
    <property type="nucleotide sequence ID" value="NZ_NPDL01000002.1"/>
</dbReference>
<keyword evidence="2 10" id="KW-0132">Cell division</keyword>
<feature type="binding site" evidence="10">
    <location>
        <position position="124"/>
    </location>
    <ligand>
        <name>UDP-N-acetyl-alpha-D-glucosamine</name>
        <dbReference type="ChEBI" id="CHEBI:57705"/>
    </ligand>
</feature>
<accession>A0A2M9XG51</accession>
<keyword evidence="9 10" id="KW-0961">Cell wall biogenesis/degradation</keyword>
<dbReference type="GO" id="GO:0071555">
    <property type="term" value="P:cell wall organization"/>
    <property type="evidence" value="ECO:0007669"/>
    <property type="project" value="UniProtKB-KW"/>
</dbReference>
<dbReference type="InterPro" id="IPR004276">
    <property type="entry name" value="GlycoTrans_28_N"/>
</dbReference>
<dbReference type="CDD" id="cd03785">
    <property type="entry name" value="GT28_MurG"/>
    <property type="match status" value="1"/>
</dbReference>
<dbReference type="GO" id="GO:0008360">
    <property type="term" value="P:regulation of cell shape"/>
    <property type="evidence" value="ECO:0007669"/>
    <property type="project" value="UniProtKB-KW"/>
</dbReference>
<dbReference type="Pfam" id="PF03033">
    <property type="entry name" value="Glyco_transf_28"/>
    <property type="match status" value="1"/>
</dbReference>
<comment type="function">
    <text evidence="10">Cell wall formation. Catalyzes the transfer of a GlcNAc subunit on undecaprenyl-pyrophosphoryl-MurNAc-pentapeptide (lipid intermediate I) to form undecaprenyl-pyrophosphoryl-MurNAc-(pentapeptide)GlcNAc (lipid intermediate II).</text>
</comment>
<proteinExistence type="inferred from homology"/>
<keyword evidence="6 10" id="KW-0573">Peptidoglycan synthesis</keyword>
<dbReference type="InterPro" id="IPR006009">
    <property type="entry name" value="GlcNAc_MurG"/>
</dbReference>
<dbReference type="HAMAP" id="MF_00033">
    <property type="entry name" value="MurG"/>
    <property type="match status" value="1"/>
</dbReference>
<keyword evidence="4 10" id="KW-0808">Transferase</keyword>
<evidence type="ECO:0000259" key="11">
    <source>
        <dbReference type="Pfam" id="PF03033"/>
    </source>
</evidence>
<reference evidence="13 14" key="1">
    <citation type="submission" date="2017-07" db="EMBL/GenBank/DDBJ databases">
        <title>Leptospira spp. isolated from tropical soils.</title>
        <authorList>
            <person name="Thibeaux R."/>
            <person name="Iraola G."/>
            <person name="Ferres I."/>
            <person name="Bierque E."/>
            <person name="Girault D."/>
            <person name="Soupe-Gilbert M.-E."/>
            <person name="Picardeau M."/>
            <person name="Goarant C."/>
        </authorList>
    </citation>
    <scope>NUCLEOTIDE SEQUENCE [LARGE SCALE GENOMIC DNA]</scope>
    <source>
        <strain evidence="13 14">MCA1-C-A1</strain>
    </source>
</reference>
<dbReference type="GO" id="GO:0009252">
    <property type="term" value="P:peptidoglycan biosynthetic process"/>
    <property type="evidence" value="ECO:0007669"/>
    <property type="project" value="UniProtKB-UniRule"/>
</dbReference>
<comment type="caution">
    <text evidence="13">The sequence shown here is derived from an EMBL/GenBank/DDBJ whole genome shotgun (WGS) entry which is preliminary data.</text>
</comment>
<dbReference type="PANTHER" id="PTHR21015">
    <property type="entry name" value="UDP-N-ACETYLGLUCOSAMINE--N-ACETYLMURAMYL-(PENTAPEPTIDE) PYROPHOSPHORYL-UNDECAPRENOL N-ACETYLGLUCOSAMINE TRANSFERASE 1"/>
    <property type="match status" value="1"/>
</dbReference>
<evidence type="ECO:0000259" key="12">
    <source>
        <dbReference type="Pfam" id="PF04101"/>
    </source>
</evidence>
<protein>
    <recommendedName>
        <fullName evidence="10">UDP-N-acetylglucosamine--N-acetylmuramyl-(pentapeptide) pyrophosphoryl-undecaprenol N-acetylglucosamine transferase</fullName>
        <ecNumber evidence="10">2.4.1.227</ecNumber>
    </recommendedName>
    <alternativeName>
        <fullName evidence="10">Undecaprenyl-PP-MurNAc-pentapeptide-UDPGlcNAc GlcNAc transferase</fullName>
    </alternativeName>
</protein>
<feature type="binding site" evidence="10">
    <location>
        <begin position="11"/>
        <end position="13"/>
    </location>
    <ligand>
        <name>UDP-N-acetyl-alpha-D-glucosamine</name>
        <dbReference type="ChEBI" id="CHEBI:57705"/>
    </ligand>
</feature>
<comment type="pathway">
    <text evidence="10">Cell wall biogenesis; peptidoglycan biosynthesis.</text>
</comment>
<dbReference type="GO" id="GO:0051991">
    <property type="term" value="F:UDP-N-acetyl-D-glucosamine:N-acetylmuramoyl-L-alanyl-D-glutamyl-meso-2,6-diaminopimelyl-D-alanyl-D-alanine-diphosphoundecaprenol 4-beta-N-acetylglucosaminlytransferase activity"/>
    <property type="evidence" value="ECO:0007669"/>
    <property type="project" value="RHEA"/>
</dbReference>
<dbReference type="EMBL" id="NPDN01000002">
    <property type="protein sequence ID" value="PJZ26614.1"/>
    <property type="molecule type" value="Genomic_DNA"/>
</dbReference>
<gene>
    <name evidence="10" type="primary">murG</name>
    <name evidence="13" type="ORF">CH357_03735</name>
</gene>
<sequence length="358" mass="40106">MRSVLIAAGGTGGHISPGVALAESLVSRKDSLGVSNVFLHSLIRNKDNPDLKQAPCEVVWHNTPSLSGNILLLPFRYVFQLMKSWIKFRQLGVDAVVGMGGYSSVPALLYAVIFGKKLYLCEQNCIPGKVNRIFFRFADKVAFSFPPKDTKVSCSWEILGNPLRSKTIPKLALKFSEKWDPKKKKQFNVLVMGGSQGARQINNMVVNLMKHEVIQERFRFRMLTGTALYDEVSKKTKDADLISYSDNMAEHYEWANMVIARSGSGVLSECAAYALPMILIPYPFAKDDHQTANAKYMEANGAAALLEQRDEDESKLFRILDEFAEKPELLNQMSIRSLECSHVEASTETVGFFFENTK</sequence>
<dbReference type="GO" id="GO:0050511">
    <property type="term" value="F:undecaprenyldiphospho-muramoylpentapeptide beta-N-acetylglucosaminyltransferase activity"/>
    <property type="evidence" value="ECO:0007669"/>
    <property type="project" value="UniProtKB-UniRule"/>
</dbReference>
<evidence type="ECO:0000256" key="9">
    <source>
        <dbReference type="ARBA" id="ARBA00023316"/>
    </source>
</evidence>
<feature type="binding site" evidence="10">
    <location>
        <position position="195"/>
    </location>
    <ligand>
        <name>UDP-N-acetyl-alpha-D-glucosamine</name>
        <dbReference type="ChEBI" id="CHEBI:57705"/>
    </ligand>
</feature>
<name>A0A2M9XG51_9LEPT</name>
<evidence type="ECO:0000313" key="14">
    <source>
        <dbReference type="Proteomes" id="UP000232196"/>
    </source>
</evidence>